<dbReference type="InterPro" id="IPR040840">
    <property type="entry name" value="TcA_TcB_BD"/>
</dbReference>
<evidence type="ECO:0000313" key="2">
    <source>
        <dbReference type="EMBL" id="EPR30492.1"/>
    </source>
</evidence>
<dbReference type="RefSeq" id="WP_020878801.1">
    <property type="nucleotide sequence ID" value="NZ_ATHJ01000149.1"/>
</dbReference>
<evidence type="ECO:0000313" key="3">
    <source>
        <dbReference type="Proteomes" id="UP000014977"/>
    </source>
</evidence>
<sequence length="1102" mass="125258">MIISKIREFHKAKDMIWLELFTERQDTRFTYTFENFFHPFVGELIEKLNKESLSGMLDPNFHQELADKFGEFFKSYYTPLNEPPNDQLVQFTDFPLKEIDVSVTGPYANYNWELLFHIPLTIAVHLSKNQRFAEAQRWFHFIFDPTCNDTSTPPLQRYWKFLAFRKPTNCRMQIDQLLALLSKPDNECNDEERKCKSEIESGYEAIMSDPFQPHKVARTRQVAYQYCVVMKYLDNLIAWGDHLFRQDTMESINEATLRYVLAANILGARPQQIPQSGKVPPMTFAKLKSGGRLDTLGNKLVDLEGKFPLNHGLPRMQGKDPDAAAPLFGIGRALYFCIPRNDKLLGYWDTVADRLFKIRNCINIEGVVRQLALFDPPLDPGMLVKAAAAGIDIGSIVSGLNRPVSPVRCLFLIQKALELCNEVRGLGSALLSAIEKGDGERLALLRQSHEIKIQQMQQEVRFLQWKQAQEATTSLLTSRKTALERLHFYQRLLGLPADQNAPDTLVLDRSTKPDDPPKLTEANFDEAYAALVGQYDKSVATQAFPQLSLTDQGRARLHLTINEDDEFEHLKRARDSALLASTFNAIAAGLVSSPIPEKTDVDLHFWGIGGKVSIPVGKALVAASKIPGDIAGLIAAWEREQAGMASKTAAYERRADEWLLQHNLAAHELMQIGRQILTSLIAEQITHQEYLNVRKQIENSEEIDRFLHEKFTNEELYSWMQGELSRLYYQYYRFAFDTARTAEQTMKLELMRPEVDATDHIKFNYWDGGRKGLLSGEALYLDIKRMEMAYHENNKREYELTKHLSLRQLDPLALPALKVTGTCEVTVPEWLFDLDNPGHYMRRIKNVSLSIPSVTGPYTSVSCTLSLLRSSLRKSPVLKDDEYARQGSEDDRFVDYFGTVQSIVTSSGNNDSGLFEANLRDERFLPFEGAGAVSAWKLELPKDFRQFDYDTISDVILHIRYTARQGGAQIRDKAVEHIRKIMSEADSSRLALLFSLKHDFPIEWHHFVTGSENFKTEVKRDCFPYFTRDNDITIDAVLLCAIKGGKLEPHTPADLNFGDLTEALNDKDKKAFGLSLAPDGAVLVRKKEANVFVAIKYSVGSA</sequence>
<feature type="domain" description="Tc toxin complex TcA C-terminal TcB-binding" evidence="1">
    <location>
        <begin position="674"/>
        <end position="963"/>
    </location>
</feature>
<dbReference type="AlphaFoldDB" id="S7T085"/>
<gene>
    <name evidence="2" type="ORF">dsmv_0896</name>
</gene>
<proteinExistence type="predicted"/>
<dbReference type="OrthoDB" id="9781691at2"/>
<name>S7T085_DESML</name>
<dbReference type="STRING" id="897.B2D07_02360"/>
<evidence type="ECO:0000259" key="1">
    <source>
        <dbReference type="Pfam" id="PF18276"/>
    </source>
</evidence>
<dbReference type="PATRIC" id="fig|1121405.3.peg.4338"/>
<protein>
    <submittedName>
        <fullName evidence="2">Putative insecticidal toxin protein</fullName>
    </submittedName>
</protein>
<organism evidence="2 3">
    <name type="scientific">Desulfococcus multivorans DSM 2059</name>
    <dbReference type="NCBI Taxonomy" id="1121405"/>
    <lineage>
        <taxon>Bacteria</taxon>
        <taxon>Pseudomonadati</taxon>
        <taxon>Thermodesulfobacteriota</taxon>
        <taxon>Desulfobacteria</taxon>
        <taxon>Desulfobacterales</taxon>
        <taxon>Desulfococcaceae</taxon>
        <taxon>Desulfococcus</taxon>
    </lineage>
</organism>
<accession>S7T085</accession>
<reference evidence="2 3" key="1">
    <citation type="journal article" date="2013" name="Genome Announc.">
        <title>Draft genome sequences for three mercury-methylating, sulfate-reducing bacteria.</title>
        <authorList>
            <person name="Brown S.D."/>
            <person name="Hurt R.A.Jr."/>
            <person name="Gilmour C.C."/>
            <person name="Elias D.A."/>
        </authorList>
    </citation>
    <scope>NUCLEOTIDE SEQUENCE [LARGE SCALE GENOMIC DNA]</scope>
    <source>
        <strain evidence="2 3">DSM 2059</strain>
    </source>
</reference>
<dbReference type="EMBL" id="ATHJ01000149">
    <property type="protein sequence ID" value="EPR30492.1"/>
    <property type="molecule type" value="Genomic_DNA"/>
</dbReference>
<dbReference type="Proteomes" id="UP000014977">
    <property type="component" value="Unassembled WGS sequence"/>
</dbReference>
<dbReference type="Pfam" id="PF18276">
    <property type="entry name" value="TcA_TcB_BD"/>
    <property type="match status" value="1"/>
</dbReference>
<comment type="caution">
    <text evidence="2">The sequence shown here is derived from an EMBL/GenBank/DDBJ whole genome shotgun (WGS) entry which is preliminary data.</text>
</comment>
<keyword evidence="3" id="KW-1185">Reference proteome</keyword>
<dbReference type="eggNOG" id="COG2351">
    <property type="taxonomic scope" value="Bacteria"/>
</dbReference>